<dbReference type="InterPro" id="IPR045861">
    <property type="entry name" value="CorA_cytoplasmic_dom"/>
</dbReference>
<evidence type="ECO:0000256" key="9">
    <source>
        <dbReference type="ARBA" id="ARBA00023065"/>
    </source>
</evidence>
<dbReference type="Gene3D" id="1.20.58.340">
    <property type="entry name" value="Magnesium transport protein CorA, transmembrane region"/>
    <property type="match status" value="2"/>
</dbReference>
<keyword evidence="5" id="KW-0997">Cell inner membrane</keyword>
<dbReference type="InterPro" id="IPR045863">
    <property type="entry name" value="CorA_TM1_TM2"/>
</dbReference>
<dbReference type="GO" id="GO:0015095">
    <property type="term" value="F:magnesium ion transmembrane transporter activity"/>
    <property type="evidence" value="ECO:0007669"/>
    <property type="project" value="TreeGrafter"/>
</dbReference>
<comment type="caution">
    <text evidence="12">The sequence shown here is derived from an EMBL/GenBank/DDBJ whole genome shotgun (WGS) entry which is preliminary data.</text>
</comment>
<feature type="transmembrane region" description="Helical" evidence="11">
    <location>
        <begin position="134"/>
        <end position="154"/>
    </location>
</feature>
<protein>
    <recommendedName>
        <fullName evidence="13">Zinc transport protein ZntB</fullName>
    </recommendedName>
</protein>
<dbReference type="AlphaFoldDB" id="X1CBE7"/>
<dbReference type="GO" id="GO:0050897">
    <property type="term" value="F:cobalt ion binding"/>
    <property type="evidence" value="ECO:0007669"/>
    <property type="project" value="TreeGrafter"/>
</dbReference>
<evidence type="ECO:0000256" key="8">
    <source>
        <dbReference type="ARBA" id="ARBA00022989"/>
    </source>
</evidence>
<dbReference type="Pfam" id="PF01544">
    <property type="entry name" value="CorA"/>
    <property type="match status" value="1"/>
</dbReference>
<dbReference type="InterPro" id="IPR002523">
    <property type="entry name" value="MgTranspt_CorA/ZnTranspt_ZntB"/>
</dbReference>
<evidence type="ECO:0008006" key="13">
    <source>
        <dbReference type="Google" id="ProtNLM"/>
    </source>
</evidence>
<keyword evidence="4" id="KW-1003">Cell membrane</keyword>
<accession>X1CBE7</accession>
<evidence type="ECO:0000256" key="3">
    <source>
        <dbReference type="ARBA" id="ARBA00022448"/>
    </source>
</evidence>
<evidence type="ECO:0000256" key="6">
    <source>
        <dbReference type="ARBA" id="ARBA00022692"/>
    </source>
</evidence>
<organism evidence="12">
    <name type="scientific">marine sediment metagenome</name>
    <dbReference type="NCBI Taxonomy" id="412755"/>
    <lineage>
        <taxon>unclassified sequences</taxon>
        <taxon>metagenomes</taxon>
        <taxon>ecological metagenomes</taxon>
    </lineage>
</organism>
<comment type="similarity">
    <text evidence="2">Belongs to the CorA metal ion transporter (MIT) (TC 1.A.35) family.</text>
</comment>
<keyword evidence="9" id="KW-0406">Ion transport</keyword>
<comment type="subcellular location">
    <subcellularLocation>
        <location evidence="1">Cell membrane</location>
        <topology evidence="1">Multi-pass membrane protein</topology>
    </subcellularLocation>
</comment>
<dbReference type="GO" id="GO:0000287">
    <property type="term" value="F:magnesium ion binding"/>
    <property type="evidence" value="ECO:0007669"/>
    <property type="project" value="TreeGrafter"/>
</dbReference>
<keyword evidence="7" id="KW-0862">Zinc</keyword>
<evidence type="ECO:0000256" key="1">
    <source>
        <dbReference type="ARBA" id="ARBA00004651"/>
    </source>
</evidence>
<dbReference type="PANTHER" id="PTHR46494">
    <property type="entry name" value="CORA FAMILY METAL ION TRANSPORTER (EUROFUNG)"/>
    <property type="match status" value="1"/>
</dbReference>
<keyword evidence="3" id="KW-0813">Transport</keyword>
<evidence type="ECO:0000313" key="12">
    <source>
        <dbReference type="EMBL" id="GAG81631.1"/>
    </source>
</evidence>
<dbReference type="EMBL" id="BART01009838">
    <property type="protein sequence ID" value="GAG81631.1"/>
    <property type="molecule type" value="Genomic_DNA"/>
</dbReference>
<dbReference type="SUPFAM" id="SSF143865">
    <property type="entry name" value="CorA soluble domain-like"/>
    <property type="match status" value="1"/>
</dbReference>
<dbReference type="PANTHER" id="PTHR46494:SF3">
    <property type="entry name" value="ZINC TRANSPORT PROTEIN ZNTB"/>
    <property type="match status" value="1"/>
</dbReference>
<evidence type="ECO:0000256" key="2">
    <source>
        <dbReference type="ARBA" id="ARBA00009765"/>
    </source>
</evidence>
<dbReference type="GO" id="GO:0005886">
    <property type="term" value="C:plasma membrane"/>
    <property type="evidence" value="ECO:0007669"/>
    <property type="project" value="UniProtKB-SubCell"/>
</dbReference>
<reference evidence="12" key="1">
    <citation type="journal article" date="2014" name="Front. Microbiol.">
        <title>High frequency of phylogenetically diverse reductive dehalogenase-homologous genes in deep subseafloor sedimentary metagenomes.</title>
        <authorList>
            <person name="Kawai M."/>
            <person name="Futagami T."/>
            <person name="Toyoda A."/>
            <person name="Takaki Y."/>
            <person name="Nishi S."/>
            <person name="Hori S."/>
            <person name="Arai W."/>
            <person name="Tsubouchi T."/>
            <person name="Morono Y."/>
            <person name="Uchiyama I."/>
            <person name="Ito T."/>
            <person name="Fujiyama A."/>
            <person name="Inagaki F."/>
            <person name="Takami H."/>
        </authorList>
    </citation>
    <scope>NUCLEOTIDE SEQUENCE</scope>
    <source>
        <strain evidence="12">Expedition CK06-06</strain>
    </source>
</reference>
<dbReference type="GO" id="GO:0015087">
    <property type="term" value="F:cobalt ion transmembrane transporter activity"/>
    <property type="evidence" value="ECO:0007669"/>
    <property type="project" value="TreeGrafter"/>
</dbReference>
<gene>
    <name evidence="12" type="ORF">S01H4_21663</name>
</gene>
<keyword evidence="10 11" id="KW-0472">Membrane</keyword>
<feature type="transmembrane region" description="Helical" evidence="11">
    <location>
        <begin position="100"/>
        <end position="122"/>
    </location>
</feature>
<evidence type="ECO:0000256" key="10">
    <source>
        <dbReference type="ARBA" id="ARBA00023136"/>
    </source>
</evidence>
<name>X1CBE7_9ZZZZ</name>
<keyword evidence="8 11" id="KW-1133">Transmembrane helix</keyword>
<proteinExistence type="inferred from homology"/>
<evidence type="ECO:0000256" key="4">
    <source>
        <dbReference type="ARBA" id="ARBA00022475"/>
    </source>
</evidence>
<dbReference type="SUPFAM" id="SSF144083">
    <property type="entry name" value="Magnesium transport protein CorA, transmembrane region"/>
    <property type="match status" value="1"/>
</dbReference>
<evidence type="ECO:0000256" key="7">
    <source>
        <dbReference type="ARBA" id="ARBA00022833"/>
    </source>
</evidence>
<evidence type="ECO:0000256" key="11">
    <source>
        <dbReference type="SAM" id="Phobius"/>
    </source>
</evidence>
<keyword evidence="6 11" id="KW-0812">Transmembrane</keyword>
<sequence>MVEIEDTIVTGETSELRTQLSGLRRQIIILRRYLAPQRDVLLRLREGQFDWLGDNVKLQLRELSQQMIRFVEDLDSARDRSAIAQEELNSRLSHQINRTIYILSIITVVFLPLGFITGLLGINVGGIPGAEYNWAFLIVTCSLVAIAGILLAIFRRIKWL</sequence>
<evidence type="ECO:0000256" key="5">
    <source>
        <dbReference type="ARBA" id="ARBA00022519"/>
    </source>
</evidence>